<gene>
    <name evidence="3" type="ORF">ACFOGJ_01300</name>
</gene>
<feature type="transmembrane region" description="Helical" evidence="2">
    <location>
        <begin position="7"/>
        <end position="33"/>
    </location>
</feature>
<evidence type="ECO:0000256" key="2">
    <source>
        <dbReference type="SAM" id="Phobius"/>
    </source>
</evidence>
<sequence length="263" mass="28371">MRASLRTYFLTGLIVAAPIAITGYISYWFVVFVDETVAKLLPVQLNPSTHMPFTLPGLGVVIALVALTLVGFLTTNYLGRSILRLGEHLLDQMPVVRSVYSALKQLFEAVFSQSGTSFRKVCIVEYPREGAWAIAFVTTEDAGEIAEHLEAQMVGLFVPTTPNPTSGYLIYVRPEEIHILDMSVEDAMKLVVSGGVVKVGTDEAVEDGEGDAEETAEDGHPVPANMAEAPSGTTDGTSPDEFPGASPSQPERKRRAAASRSNR</sequence>
<dbReference type="EMBL" id="JBHRTR010000005">
    <property type="protein sequence ID" value="MFC3225846.1"/>
    <property type="molecule type" value="Genomic_DNA"/>
</dbReference>
<comment type="caution">
    <text evidence="3">The sequence shown here is derived from an EMBL/GenBank/DDBJ whole genome shotgun (WGS) entry which is preliminary data.</text>
</comment>
<keyword evidence="4" id="KW-1185">Reference proteome</keyword>
<dbReference type="Pfam" id="PF04367">
    <property type="entry name" value="DUF502"/>
    <property type="match status" value="1"/>
</dbReference>
<dbReference type="Proteomes" id="UP001595528">
    <property type="component" value="Unassembled WGS sequence"/>
</dbReference>
<name>A0ABV7KTZ5_9PROT</name>
<keyword evidence="2" id="KW-1133">Transmembrane helix</keyword>
<protein>
    <submittedName>
        <fullName evidence="3">DUF502 domain-containing protein</fullName>
    </submittedName>
</protein>
<feature type="compositionally biased region" description="Basic residues" evidence="1">
    <location>
        <begin position="252"/>
        <end position="263"/>
    </location>
</feature>
<proteinExistence type="predicted"/>
<dbReference type="RefSeq" id="WP_379897582.1">
    <property type="nucleotide sequence ID" value="NZ_JBHRTR010000005.1"/>
</dbReference>
<dbReference type="PANTHER" id="PTHR31876">
    <property type="entry name" value="COV-LIKE PROTEIN 1"/>
    <property type="match status" value="1"/>
</dbReference>
<dbReference type="InterPro" id="IPR007462">
    <property type="entry name" value="COV1-like"/>
</dbReference>
<feature type="region of interest" description="Disordered" evidence="1">
    <location>
        <begin position="201"/>
        <end position="263"/>
    </location>
</feature>
<feature type="compositionally biased region" description="Acidic residues" evidence="1">
    <location>
        <begin position="203"/>
        <end position="216"/>
    </location>
</feature>
<keyword evidence="2" id="KW-0812">Transmembrane</keyword>
<dbReference type="PANTHER" id="PTHR31876:SF26">
    <property type="entry name" value="PROTEIN LIKE COV 2"/>
    <property type="match status" value="1"/>
</dbReference>
<keyword evidence="2" id="KW-0472">Membrane</keyword>
<organism evidence="3 4">
    <name type="scientific">Marinibaculum pumilum</name>
    <dbReference type="NCBI Taxonomy" id="1766165"/>
    <lineage>
        <taxon>Bacteria</taxon>
        <taxon>Pseudomonadati</taxon>
        <taxon>Pseudomonadota</taxon>
        <taxon>Alphaproteobacteria</taxon>
        <taxon>Rhodospirillales</taxon>
        <taxon>Rhodospirillaceae</taxon>
        <taxon>Marinibaculum</taxon>
    </lineage>
</organism>
<accession>A0ABV7KTZ5</accession>
<evidence type="ECO:0000313" key="3">
    <source>
        <dbReference type="EMBL" id="MFC3225846.1"/>
    </source>
</evidence>
<reference evidence="4" key="1">
    <citation type="journal article" date="2019" name="Int. J. Syst. Evol. Microbiol.">
        <title>The Global Catalogue of Microorganisms (GCM) 10K type strain sequencing project: providing services to taxonomists for standard genome sequencing and annotation.</title>
        <authorList>
            <consortium name="The Broad Institute Genomics Platform"/>
            <consortium name="The Broad Institute Genome Sequencing Center for Infectious Disease"/>
            <person name="Wu L."/>
            <person name="Ma J."/>
        </authorList>
    </citation>
    <scope>NUCLEOTIDE SEQUENCE [LARGE SCALE GENOMIC DNA]</scope>
    <source>
        <strain evidence="4">KCTC 42964</strain>
    </source>
</reference>
<evidence type="ECO:0000313" key="4">
    <source>
        <dbReference type="Proteomes" id="UP001595528"/>
    </source>
</evidence>
<feature type="transmembrane region" description="Helical" evidence="2">
    <location>
        <begin position="53"/>
        <end position="74"/>
    </location>
</feature>
<evidence type="ECO:0000256" key="1">
    <source>
        <dbReference type="SAM" id="MobiDB-lite"/>
    </source>
</evidence>